<feature type="transmembrane region" description="Helical" evidence="2">
    <location>
        <begin position="20"/>
        <end position="42"/>
    </location>
</feature>
<keyword evidence="2" id="KW-1133">Transmembrane helix</keyword>
<dbReference type="OrthoDB" id="186626at2759"/>
<feature type="region of interest" description="Disordered" evidence="1">
    <location>
        <begin position="268"/>
        <end position="316"/>
    </location>
</feature>
<accession>A0A6G1HFY3</accession>
<evidence type="ECO:0000256" key="1">
    <source>
        <dbReference type="SAM" id="MobiDB-lite"/>
    </source>
</evidence>
<gene>
    <name evidence="3" type="ORF">K402DRAFT_388484</name>
</gene>
<keyword evidence="2" id="KW-0812">Transmembrane</keyword>
<evidence type="ECO:0000256" key="2">
    <source>
        <dbReference type="SAM" id="Phobius"/>
    </source>
</evidence>
<organism evidence="3 4">
    <name type="scientific">Aulographum hederae CBS 113979</name>
    <dbReference type="NCBI Taxonomy" id="1176131"/>
    <lineage>
        <taxon>Eukaryota</taxon>
        <taxon>Fungi</taxon>
        <taxon>Dikarya</taxon>
        <taxon>Ascomycota</taxon>
        <taxon>Pezizomycotina</taxon>
        <taxon>Dothideomycetes</taxon>
        <taxon>Pleosporomycetidae</taxon>
        <taxon>Aulographales</taxon>
        <taxon>Aulographaceae</taxon>
    </lineage>
</organism>
<dbReference type="AlphaFoldDB" id="A0A6G1HFY3"/>
<evidence type="ECO:0000313" key="4">
    <source>
        <dbReference type="Proteomes" id="UP000800041"/>
    </source>
</evidence>
<keyword evidence="4" id="KW-1185">Reference proteome</keyword>
<reference evidence="3" key="1">
    <citation type="journal article" date="2020" name="Stud. Mycol.">
        <title>101 Dothideomycetes genomes: a test case for predicting lifestyles and emergence of pathogens.</title>
        <authorList>
            <person name="Haridas S."/>
            <person name="Albert R."/>
            <person name="Binder M."/>
            <person name="Bloem J."/>
            <person name="Labutti K."/>
            <person name="Salamov A."/>
            <person name="Andreopoulos B."/>
            <person name="Baker S."/>
            <person name="Barry K."/>
            <person name="Bills G."/>
            <person name="Bluhm B."/>
            <person name="Cannon C."/>
            <person name="Castanera R."/>
            <person name="Culley D."/>
            <person name="Daum C."/>
            <person name="Ezra D."/>
            <person name="Gonzalez J."/>
            <person name="Henrissat B."/>
            <person name="Kuo A."/>
            <person name="Liang C."/>
            <person name="Lipzen A."/>
            <person name="Lutzoni F."/>
            <person name="Magnuson J."/>
            <person name="Mondo S."/>
            <person name="Nolan M."/>
            <person name="Ohm R."/>
            <person name="Pangilinan J."/>
            <person name="Park H.-J."/>
            <person name="Ramirez L."/>
            <person name="Alfaro M."/>
            <person name="Sun H."/>
            <person name="Tritt A."/>
            <person name="Yoshinaga Y."/>
            <person name="Zwiers L.-H."/>
            <person name="Turgeon B."/>
            <person name="Goodwin S."/>
            <person name="Spatafora J."/>
            <person name="Crous P."/>
            <person name="Grigoriev I."/>
        </authorList>
    </citation>
    <scope>NUCLEOTIDE SEQUENCE</scope>
    <source>
        <strain evidence="3">CBS 113979</strain>
    </source>
</reference>
<sequence>MLASYVRSSWDRKTAESLLFVLLTLYLLPAITFVVILLSSFHRFTRLIFARKRPLRANERRKILLTGSSPSTVTLAHILHAQGHHVTHAEYERFPLLTATRFSNAVRSFHNLYSSSSRRKKRAWIEFSLFRHIKTRFEIDLPSVFTGSKVKTSTFASDILALVQREKPDIWIPSSVISRDVHSSSVLEAAAAVEEHTECHTLHSDRDTAEMLTDEVAFSEFVEQLETGVRVPTVRNVDSRDQIHRLLASSTTTGAKWKLTPLVEPESANALSVIPEANESEEGDGSPKAKKSPSSRNKRDSGYYSDSPSPPSKIPWNASPNKTVFLPLSHKDATFHLIASLPISRHSPWQIRELVTGQKVTVNALILKNNLSAFVASFHRKAAAEGLEESEFIPSTSQLHTSLLNFSQAFVAGLPPDTSTGLALHFVVSGTVTRSGTVSTIFPTSCAIGTHEWVSALASPESPQARTIVRKMLDLPSLSGFAADTETNGGRDDVSRMRPPAAHGPRGLYLFLPSLFHMVVLPLLRDLWHLKFWDVCTMESVLSFWDRALLWEDELFDRRDAWVWWWEWGVKRVVERVLGLGGETR</sequence>
<protein>
    <submittedName>
        <fullName evidence="3">Uncharacterized protein</fullName>
    </submittedName>
</protein>
<dbReference type="EMBL" id="ML977138">
    <property type="protein sequence ID" value="KAF1991930.1"/>
    <property type="molecule type" value="Genomic_DNA"/>
</dbReference>
<name>A0A6G1HFY3_9PEZI</name>
<evidence type="ECO:0000313" key="3">
    <source>
        <dbReference type="EMBL" id="KAF1991930.1"/>
    </source>
</evidence>
<dbReference type="Proteomes" id="UP000800041">
    <property type="component" value="Unassembled WGS sequence"/>
</dbReference>
<keyword evidence="2" id="KW-0472">Membrane</keyword>
<proteinExistence type="predicted"/>